<keyword evidence="5" id="KW-0472">Membrane</keyword>
<dbReference type="PANTHER" id="PTHR30563">
    <property type="entry name" value="DNA RECOMBINATION PROTEIN RMUC"/>
    <property type="match status" value="1"/>
</dbReference>
<keyword evidence="3" id="KW-0175">Coiled coil</keyword>
<dbReference type="EMBL" id="QDGZ01000007">
    <property type="protein sequence ID" value="PVG81619.1"/>
    <property type="molecule type" value="Genomic_DNA"/>
</dbReference>
<dbReference type="GO" id="GO:0006310">
    <property type="term" value="P:DNA recombination"/>
    <property type="evidence" value="ECO:0007669"/>
    <property type="project" value="UniProtKB-KW"/>
</dbReference>
<comment type="caution">
    <text evidence="6">The sequence shown here is derived from an EMBL/GenBank/DDBJ whole genome shotgun (WGS) entry which is preliminary data.</text>
</comment>
<evidence type="ECO:0000256" key="3">
    <source>
        <dbReference type="ARBA" id="ARBA00023054"/>
    </source>
</evidence>
<proteinExistence type="inferred from homology"/>
<feature type="transmembrane region" description="Helical" evidence="5">
    <location>
        <begin position="6"/>
        <end position="28"/>
    </location>
</feature>
<dbReference type="OrthoDB" id="370725at2"/>
<protein>
    <submittedName>
        <fullName evidence="6">DNA recombination protein RmuC</fullName>
    </submittedName>
</protein>
<evidence type="ECO:0000313" key="6">
    <source>
        <dbReference type="EMBL" id="PVG81619.1"/>
    </source>
</evidence>
<reference evidence="6 7" key="1">
    <citation type="submission" date="2018-04" db="EMBL/GenBank/DDBJ databases">
        <title>Genome of Nocardioides gansuensis WSJ-1.</title>
        <authorList>
            <person name="Wu S."/>
            <person name="Wang G."/>
        </authorList>
    </citation>
    <scope>NUCLEOTIDE SEQUENCE [LARGE SCALE GENOMIC DNA]</scope>
    <source>
        <strain evidence="6 7">WSJ-1</strain>
    </source>
</reference>
<dbReference type="Proteomes" id="UP000246018">
    <property type="component" value="Unassembled WGS sequence"/>
</dbReference>
<keyword evidence="4" id="KW-0233">DNA recombination</keyword>
<keyword evidence="5" id="KW-1133">Transmembrane helix</keyword>
<dbReference type="Pfam" id="PF02646">
    <property type="entry name" value="RmuC"/>
    <property type="match status" value="1"/>
</dbReference>
<dbReference type="PANTHER" id="PTHR30563:SF0">
    <property type="entry name" value="DNA RECOMBINATION PROTEIN RMUC"/>
    <property type="match status" value="1"/>
</dbReference>
<comment type="function">
    <text evidence="1">Involved in DNA recombination.</text>
</comment>
<keyword evidence="5" id="KW-0812">Transmembrane</keyword>
<dbReference type="InterPro" id="IPR003798">
    <property type="entry name" value="DNA_recombination_RmuC"/>
</dbReference>
<evidence type="ECO:0000256" key="5">
    <source>
        <dbReference type="SAM" id="Phobius"/>
    </source>
</evidence>
<gene>
    <name evidence="6" type="ORF">DDE18_16585</name>
</gene>
<evidence type="ECO:0000256" key="2">
    <source>
        <dbReference type="ARBA" id="ARBA00009840"/>
    </source>
</evidence>
<evidence type="ECO:0000256" key="4">
    <source>
        <dbReference type="ARBA" id="ARBA00023172"/>
    </source>
</evidence>
<accession>A0A2T8F7E8</accession>
<comment type="similarity">
    <text evidence="2">Belongs to the RmuC family.</text>
</comment>
<sequence length="390" mass="42079">METQTLTALLVALAIGLGLGVLVGWLGARSRPAADATRETLVAALEQRAGDEAAVREGLERLHDQMRDLEHARATWQGQLSQQVDDMRATADTLRRETASLATALRKPQVRGRWGELHLRRAVELAGLVDRCDFTEQARLDGGALRPDLVVHLAGGKSIVVDSKVPLDAFLDAARVDPSDRDADAVRAAHLDRHARQLRTHVDSLAAKSYWRSLPESPEFVVLFVPAEAFLSAALEADGDLIDHAAGRQVVLATPTTLIALLRTVAHGWTHEALAGQAAEVQRLGRELHERLATMGGHLDRVGRSLRAAVTSYNQAVGSLEGRVLVTARRFGEMGVAHGELPSPGQVEQVPRTLGAPEFEALEVDSLAERDDEALAQQARPGAARRARGA</sequence>
<organism evidence="6 7">
    <name type="scientific">Nocardioides gansuensis</name>
    <dbReference type="NCBI Taxonomy" id="2138300"/>
    <lineage>
        <taxon>Bacteria</taxon>
        <taxon>Bacillati</taxon>
        <taxon>Actinomycetota</taxon>
        <taxon>Actinomycetes</taxon>
        <taxon>Propionibacteriales</taxon>
        <taxon>Nocardioidaceae</taxon>
        <taxon>Nocardioides</taxon>
    </lineage>
</organism>
<evidence type="ECO:0000256" key="1">
    <source>
        <dbReference type="ARBA" id="ARBA00003416"/>
    </source>
</evidence>
<keyword evidence="7" id="KW-1185">Reference proteome</keyword>
<evidence type="ECO:0000313" key="7">
    <source>
        <dbReference type="Proteomes" id="UP000246018"/>
    </source>
</evidence>
<dbReference type="AlphaFoldDB" id="A0A2T8F7E8"/>
<name>A0A2T8F7E8_9ACTN</name>
<dbReference type="RefSeq" id="WP_116573385.1">
    <property type="nucleotide sequence ID" value="NZ_QDGZ01000007.1"/>
</dbReference>